<organism evidence="7 8">
    <name type="scientific">Saitozyma podzolica</name>
    <dbReference type="NCBI Taxonomy" id="1890683"/>
    <lineage>
        <taxon>Eukaryota</taxon>
        <taxon>Fungi</taxon>
        <taxon>Dikarya</taxon>
        <taxon>Basidiomycota</taxon>
        <taxon>Agaricomycotina</taxon>
        <taxon>Tremellomycetes</taxon>
        <taxon>Tremellales</taxon>
        <taxon>Trimorphomycetaceae</taxon>
        <taxon>Saitozyma</taxon>
    </lineage>
</organism>
<accession>A0A427YRA3</accession>
<evidence type="ECO:0000256" key="6">
    <source>
        <dbReference type="SAM" id="Phobius"/>
    </source>
</evidence>
<keyword evidence="3 6" id="KW-0812">Transmembrane</keyword>
<feature type="transmembrane region" description="Helical" evidence="6">
    <location>
        <begin position="305"/>
        <end position="322"/>
    </location>
</feature>
<evidence type="ECO:0000256" key="2">
    <source>
        <dbReference type="ARBA" id="ARBA00022448"/>
    </source>
</evidence>
<comment type="caution">
    <text evidence="7">The sequence shown here is derived from an EMBL/GenBank/DDBJ whole genome shotgun (WGS) entry which is preliminary data.</text>
</comment>
<evidence type="ECO:0008006" key="9">
    <source>
        <dbReference type="Google" id="ProtNLM"/>
    </source>
</evidence>
<feature type="transmembrane region" description="Helical" evidence="6">
    <location>
        <begin position="245"/>
        <end position="265"/>
    </location>
</feature>
<dbReference type="OrthoDB" id="6730379at2759"/>
<dbReference type="GO" id="GO:0022857">
    <property type="term" value="F:transmembrane transporter activity"/>
    <property type="evidence" value="ECO:0007669"/>
    <property type="project" value="TreeGrafter"/>
</dbReference>
<dbReference type="SUPFAM" id="SSF103473">
    <property type="entry name" value="MFS general substrate transporter"/>
    <property type="match status" value="1"/>
</dbReference>
<dbReference type="EMBL" id="RSCD01000003">
    <property type="protein sequence ID" value="RSH93599.1"/>
    <property type="molecule type" value="Genomic_DNA"/>
</dbReference>
<feature type="transmembrane region" description="Helical" evidence="6">
    <location>
        <begin position="114"/>
        <end position="133"/>
    </location>
</feature>
<feature type="transmembrane region" description="Helical" evidence="6">
    <location>
        <begin position="370"/>
        <end position="389"/>
    </location>
</feature>
<keyword evidence="5 6" id="KW-0472">Membrane</keyword>
<keyword evidence="2" id="KW-0813">Transport</keyword>
<dbReference type="AlphaFoldDB" id="A0A427YRA3"/>
<dbReference type="PANTHER" id="PTHR43791">
    <property type="entry name" value="PERMEASE-RELATED"/>
    <property type="match status" value="1"/>
</dbReference>
<gene>
    <name evidence="7" type="ORF">EHS25_006244</name>
</gene>
<dbReference type="PANTHER" id="PTHR43791:SF59">
    <property type="entry name" value="TRANSPORTER, PUTATIVE (AFU_ORTHOLOGUE AFUA_1G06550)-RELATED"/>
    <property type="match status" value="1"/>
</dbReference>
<comment type="subcellular location">
    <subcellularLocation>
        <location evidence="1">Membrane</location>
        <topology evidence="1">Multi-pass membrane protein</topology>
    </subcellularLocation>
</comment>
<feature type="transmembrane region" description="Helical" evidence="6">
    <location>
        <begin position="271"/>
        <end position="293"/>
    </location>
</feature>
<protein>
    <recommendedName>
        <fullName evidence="9">Major facilitator superfamily (MFS) profile domain-containing protein</fullName>
    </recommendedName>
</protein>
<evidence type="ECO:0000313" key="8">
    <source>
        <dbReference type="Proteomes" id="UP000279259"/>
    </source>
</evidence>
<dbReference type="GO" id="GO:0016020">
    <property type="term" value="C:membrane"/>
    <property type="evidence" value="ECO:0007669"/>
    <property type="project" value="UniProtKB-SubCell"/>
</dbReference>
<dbReference type="Gene3D" id="1.20.1250.20">
    <property type="entry name" value="MFS general substrate transporter like domains"/>
    <property type="match status" value="1"/>
</dbReference>
<feature type="transmembrane region" description="Helical" evidence="6">
    <location>
        <begin position="145"/>
        <end position="168"/>
    </location>
</feature>
<keyword evidence="4 6" id="KW-1133">Transmembrane helix</keyword>
<evidence type="ECO:0000256" key="4">
    <source>
        <dbReference type="ARBA" id="ARBA00022989"/>
    </source>
</evidence>
<proteinExistence type="predicted"/>
<evidence type="ECO:0000256" key="1">
    <source>
        <dbReference type="ARBA" id="ARBA00004141"/>
    </source>
</evidence>
<sequence>MSLQAETPLNEIKQDLIQTQHIETLPAQAADAEAGLKRRNANTQLDDAAELLAQAGGHVEVSLEDSKRVVRLVDFWVCVPMCIVYTIQNMDKSTLSYSAVFDLQAETGLVGSQYSWLTSVAGIIGPLMAWGIGRATTDSGGSIMPYQGIFLFIGSVSLAFTPLIWFMLPNSPTTARFLRHGDDRLIAIERLRQNNTGTKSFEAMRDPKTWLWTLMFTCVTLPNAAISGFGGLITKGFGFDAFTSILMQIPTGGFGIAAMLLGIVTTNLIRIRWVVISVICLPAIAGAVGLIYVPRSNIHDLIASYYQCYMFPALQPLLYSWANLNAAGTTERVVTTACLFMGQCLGNVIGPQLFLSSEPPYYHTGLYADIGAWSALCLLCVIMGAYLKYLNRRQARRRLALGLPEQLEDMSIMTAEEANACKRTLSEQLNAGGFDSSRLYENAFDDRTDFEWVLRYASDSGSC</sequence>
<dbReference type="InterPro" id="IPR036259">
    <property type="entry name" value="MFS_trans_sf"/>
</dbReference>
<dbReference type="Proteomes" id="UP000279259">
    <property type="component" value="Unassembled WGS sequence"/>
</dbReference>
<evidence type="ECO:0000313" key="7">
    <source>
        <dbReference type="EMBL" id="RSH93599.1"/>
    </source>
</evidence>
<feature type="transmembrane region" description="Helical" evidence="6">
    <location>
        <begin position="210"/>
        <end position="233"/>
    </location>
</feature>
<keyword evidence="8" id="KW-1185">Reference proteome</keyword>
<evidence type="ECO:0000256" key="3">
    <source>
        <dbReference type="ARBA" id="ARBA00022692"/>
    </source>
</evidence>
<reference evidence="7 8" key="1">
    <citation type="submission" date="2018-11" db="EMBL/GenBank/DDBJ databases">
        <title>Genome sequence of Saitozyma podzolica DSM 27192.</title>
        <authorList>
            <person name="Aliyu H."/>
            <person name="Gorte O."/>
            <person name="Ochsenreither K."/>
        </authorList>
    </citation>
    <scope>NUCLEOTIDE SEQUENCE [LARGE SCALE GENOMIC DNA]</scope>
    <source>
        <strain evidence="7 8">DSM 27192</strain>
    </source>
</reference>
<name>A0A427YRA3_9TREE</name>
<evidence type="ECO:0000256" key="5">
    <source>
        <dbReference type="ARBA" id="ARBA00023136"/>
    </source>
</evidence>